<reference evidence="2" key="1">
    <citation type="submission" date="2016-11" db="UniProtKB">
        <authorList>
            <consortium name="WormBaseParasite"/>
        </authorList>
    </citation>
    <scope>IDENTIFICATION</scope>
</reference>
<name>A0A1I7WGQ3_HETBA</name>
<dbReference type="AlphaFoldDB" id="A0A1I7WGQ3"/>
<organism evidence="1 2">
    <name type="scientific">Heterorhabditis bacteriophora</name>
    <name type="common">Entomopathogenic nematode worm</name>
    <dbReference type="NCBI Taxonomy" id="37862"/>
    <lineage>
        <taxon>Eukaryota</taxon>
        <taxon>Metazoa</taxon>
        <taxon>Ecdysozoa</taxon>
        <taxon>Nematoda</taxon>
        <taxon>Chromadorea</taxon>
        <taxon>Rhabditida</taxon>
        <taxon>Rhabditina</taxon>
        <taxon>Rhabditomorpha</taxon>
        <taxon>Strongyloidea</taxon>
        <taxon>Heterorhabditidae</taxon>
        <taxon>Heterorhabditis</taxon>
    </lineage>
</organism>
<sequence>MNLREYVSNSQAVNEQIPEQDRGKLGITKLLGVRFNTSNDCFLVPINVVKSSMLTKRQALSQLHSVYDPIGIVAPTLVKLKELLREIFALKLEWKESVPLPICNRWRAAWEEIAGVEVQCPRYSLTDETNNYSLWAFADASKTTIAVCAYFRNNKTEKVSKLISGKTKLAPKNKNMSIPRLELIAILLAMRLARTIVNVLQKQEMQINIYSRSIVDKIHTEITDIRQQSD</sequence>
<dbReference type="WBParaSite" id="Hba_04174">
    <property type="protein sequence ID" value="Hba_04174"/>
    <property type="gene ID" value="Hba_04174"/>
</dbReference>
<accession>A0A1I7WGQ3</accession>
<proteinExistence type="predicted"/>
<dbReference type="PANTHER" id="PTHR47331:SF1">
    <property type="entry name" value="GAG-LIKE PROTEIN"/>
    <property type="match status" value="1"/>
</dbReference>
<dbReference type="Pfam" id="PF05380">
    <property type="entry name" value="Peptidase_A17"/>
    <property type="match status" value="1"/>
</dbReference>
<dbReference type="InterPro" id="IPR008042">
    <property type="entry name" value="Retrotrans_Pao"/>
</dbReference>
<evidence type="ECO:0000313" key="1">
    <source>
        <dbReference type="Proteomes" id="UP000095283"/>
    </source>
</evidence>
<dbReference type="Proteomes" id="UP000095283">
    <property type="component" value="Unplaced"/>
</dbReference>
<protein>
    <submittedName>
        <fullName evidence="2">Transposable element</fullName>
    </submittedName>
</protein>
<dbReference type="PANTHER" id="PTHR47331">
    <property type="entry name" value="PHD-TYPE DOMAIN-CONTAINING PROTEIN"/>
    <property type="match status" value="1"/>
</dbReference>
<keyword evidence="1" id="KW-1185">Reference proteome</keyword>
<evidence type="ECO:0000313" key="2">
    <source>
        <dbReference type="WBParaSite" id="Hba_04174"/>
    </source>
</evidence>